<comment type="function">
    <text evidence="11">Involved in protein N-glycosylation. Essential for the second step of the dolichol-linked oligosaccharide pathway. Anchors the catalytic subunit ALG13 to the ER.</text>
</comment>
<dbReference type="InterPro" id="IPR013969">
    <property type="entry name" value="Oligosacch_biosynth_Alg14"/>
</dbReference>
<evidence type="ECO:0000256" key="5">
    <source>
        <dbReference type="ARBA" id="ARBA00017467"/>
    </source>
</evidence>
<comment type="subcellular location">
    <subcellularLocation>
        <location evidence="1 11">Endoplasmic reticulum membrane</location>
        <topology evidence="1 11">Single-pass membrane protein</topology>
    </subcellularLocation>
    <subcellularLocation>
        <location evidence="2">Nucleus membrane</location>
        <topology evidence="2">Single-pass membrane protein</topology>
    </subcellularLocation>
</comment>
<keyword evidence="8 11" id="KW-1133">Transmembrane helix</keyword>
<dbReference type="OMA" id="FSMLRRM"/>
<feature type="region of interest" description="Disordered" evidence="12">
    <location>
        <begin position="106"/>
        <end position="134"/>
    </location>
</feature>
<reference evidence="13 14" key="1">
    <citation type="journal article" date="2016" name="Fungal Biol.">
        <title>The genome of Xylona heveae provides a window into fungal endophytism.</title>
        <authorList>
            <person name="Gazis R."/>
            <person name="Kuo A."/>
            <person name="Riley R."/>
            <person name="LaButti K."/>
            <person name="Lipzen A."/>
            <person name="Lin J."/>
            <person name="Amirebrahimi M."/>
            <person name="Hesse C.N."/>
            <person name="Spatafora J.W."/>
            <person name="Henrissat B."/>
            <person name="Hainaut M."/>
            <person name="Grigoriev I.V."/>
            <person name="Hibbett D.S."/>
        </authorList>
    </citation>
    <scope>NUCLEOTIDE SEQUENCE [LARGE SCALE GENOMIC DNA]</scope>
    <source>
        <strain evidence="13 14">TC161</strain>
    </source>
</reference>
<protein>
    <recommendedName>
        <fullName evidence="5 11">UDP-N-acetylglucosamine transferase subunit ALG14</fullName>
    </recommendedName>
    <alternativeName>
        <fullName evidence="10 11">Asparagine-linked glycosylation protein 14</fullName>
    </alternativeName>
</protein>
<evidence type="ECO:0000256" key="12">
    <source>
        <dbReference type="SAM" id="MobiDB-lite"/>
    </source>
</evidence>
<proteinExistence type="inferred from homology"/>
<evidence type="ECO:0000256" key="6">
    <source>
        <dbReference type="ARBA" id="ARBA00022692"/>
    </source>
</evidence>
<dbReference type="RefSeq" id="XP_018191308.1">
    <property type="nucleotide sequence ID" value="XM_018336893.1"/>
</dbReference>
<keyword evidence="7 11" id="KW-0256">Endoplasmic reticulum</keyword>
<keyword evidence="6 11" id="KW-0812">Transmembrane</keyword>
<evidence type="ECO:0000256" key="9">
    <source>
        <dbReference type="ARBA" id="ARBA00023136"/>
    </source>
</evidence>
<dbReference type="PANTHER" id="PTHR12154">
    <property type="entry name" value="GLYCOSYL TRANSFERASE-RELATED"/>
    <property type="match status" value="1"/>
</dbReference>
<evidence type="ECO:0000256" key="3">
    <source>
        <dbReference type="ARBA" id="ARBA00009731"/>
    </source>
</evidence>
<dbReference type="EMBL" id="KV407455">
    <property type="protein sequence ID" value="KZF25753.1"/>
    <property type="molecule type" value="Genomic_DNA"/>
</dbReference>
<evidence type="ECO:0000256" key="2">
    <source>
        <dbReference type="ARBA" id="ARBA00004590"/>
    </source>
</evidence>
<evidence type="ECO:0000313" key="13">
    <source>
        <dbReference type="EMBL" id="KZF25753.1"/>
    </source>
</evidence>
<dbReference type="PANTHER" id="PTHR12154:SF4">
    <property type="entry name" value="UDP-N-ACETYLGLUCOSAMINE TRANSFERASE SUBUNIT ALG14 HOMOLOG"/>
    <property type="match status" value="1"/>
</dbReference>
<gene>
    <name evidence="11" type="primary">ALG14</name>
    <name evidence="13" type="ORF">L228DRAFT_83085</name>
</gene>
<sequence>MPLVHELKAAILVGILLFVVASLRLLYILPSVRKTCPAPRKRGAPTRLLIVLGSGGHTAEMFAILSKLDTASYTHRSYVVSEGDNFSAQKAIEFEDHLSARLTKLEARSPSQSPSARPPEQKNRQAPGKSPSLNYDITIIPRARRIHQSLWSTPISAVKCLLACFSVLRSPSWTALNSADKEMVAAKATYTYPDLVLTNGPGTAVCVVLACLLLKCVGARGTQNKLRTIYVESWARVRGLSLSGKILVRLVDRFLVQWEALKGVGGGRGEYLGVLV</sequence>
<dbReference type="Gene3D" id="3.40.50.2000">
    <property type="entry name" value="Glycogen Phosphorylase B"/>
    <property type="match status" value="1"/>
</dbReference>
<dbReference type="Proteomes" id="UP000076632">
    <property type="component" value="Unassembled WGS sequence"/>
</dbReference>
<keyword evidence="14" id="KW-1185">Reference proteome</keyword>
<keyword evidence="13" id="KW-0808">Transferase</keyword>
<evidence type="ECO:0000256" key="10">
    <source>
        <dbReference type="ARBA" id="ARBA00032062"/>
    </source>
</evidence>
<evidence type="ECO:0000256" key="8">
    <source>
        <dbReference type="ARBA" id="ARBA00022989"/>
    </source>
</evidence>
<evidence type="ECO:0000313" key="14">
    <source>
        <dbReference type="Proteomes" id="UP000076632"/>
    </source>
</evidence>
<feature type="transmembrane region" description="Helical" evidence="11">
    <location>
        <begin position="7"/>
        <end position="29"/>
    </location>
</feature>
<dbReference type="FunCoup" id="A0A165J5E7">
    <property type="interactions" value="294"/>
</dbReference>
<dbReference type="AlphaFoldDB" id="A0A165J5E7"/>
<keyword evidence="9 11" id="KW-0472">Membrane</keyword>
<dbReference type="GO" id="GO:0006488">
    <property type="term" value="P:dolichol-linked oligosaccharide biosynthetic process"/>
    <property type="evidence" value="ECO:0007669"/>
    <property type="project" value="InterPro"/>
</dbReference>
<dbReference type="GO" id="GO:0031965">
    <property type="term" value="C:nuclear membrane"/>
    <property type="evidence" value="ECO:0007669"/>
    <property type="project" value="UniProtKB-SubCell"/>
</dbReference>
<dbReference type="GO" id="GO:0043541">
    <property type="term" value="C:UDP-N-acetylglucosamine transferase complex"/>
    <property type="evidence" value="ECO:0007669"/>
    <property type="project" value="TreeGrafter"/>
</dbReference>
<evidence type="ECO:0000256" key="7">
    <source>
        <dbReference type="ARBA" id="ARBA00022824"/>
    </source>
</evidence>
<comment type="similarity">
    <text evidence="3 11">Belongs to the ALG14 family.</text>
</comment>
<evidence type="ECO:0000256" key="1">
    <source>
        <dbReference type="ARBA" id="ARBA00004389"/>
    </source>
</evidence>
<name>A0A165J5E7_XYLHT</name>
<dbReference type="Pfam" id="PF08660">
    <property type="entry name" value="Alg14"/>
    <property type="match status" value="1"/>
</dbReference>
<accession>A0A165J5E7</accession>
<dbReference type="GeneID" id="28902030"/>
<dbReference type="GO" id="GO:0004577">
    <property type="term" value="F:N-acetylglucosaminyldiphosphodolichol N-acetylglucosaminyltransferase activity"/>
    <property type="evidence" value="ECO:0007669"/>
    <property type="project" value="TreeGrafter"/>
</dbReference>
<dbReference type="STRING" id="1328760.A0A165J5E7"/>
<comment type="subunit">
    <text evidence="4 11">Heterodimer with ALG13 to form a functional enzyme.</text>
</comment>
<evidence type="ECO:0000256" key="4">
    <source>
        <dbReference type="ARBA" id="ARBA00011335"/>
    </source>
</evidence>
<evidence type="ECO:0000256" key="11">
    <source>
        <dbReference type="RuleBase" id="RU362127"/>
    </source>
</evidence>
<dbReference type="InParanoid" id="A0A165J5E7"/>
<organism evidence="13 14">
    <name type="scientific">Xylona heveae (strain CBS 132557 / TC161)</name>
    <dbReference type="NCBI Taxonomy" id="1328760"/>
    <lineage>
        <taxon>Eukaryota</taxon>
        <taxon>Fungi</taxon>
        <taxon>Dikarya</taxon>
        <taxon>Ascomycota</taxon>
        <taxon>Pezizomycotina</taxon>
        <taxon>Xylonomycetes</taxon>
        <taxon>Xylonales</taxon>
        <taxon>Xylonaceae</taxon>
        <taxon>Xylona</taxon>
    </lineage>
</organism>
<dbReference type="OrthoDB" id="17098at2759"/>